<dbReference type="AlphaFoldDB" id="A0A0J5P5N1"/>
<dbReference type="STRING" id="67855.RO21_05010"/>
<dbReference type="Proteomes" id="UP000036270">
    <property type="component" value="Unassembled WGS sequence"/>
</dbReference>
<evidence type="ECO:0000313" key="3">
    <source>
        <dbReference type="Proteomes" id="UP000036270"/>
    </source>
</evidence>
<gene>
    <name evidence="2" type="ORF">RO21_05010</name>
</gene>
<dbReference type="EMBL" id="JWIZ01000024">
    <property type="protein sequence ID" value="KMK51708.1"/>
    <property type="molecule type" value="Genomic_DNA"/>
</dbReference>
<accession>A0A0J5P5N1</accession>
<keyword evidence="3" id="KW-1185">Reference proteome</keyword>
<reference evidence="2 3" key="1">
    <citation type="submission" date="2014-12" db="EMBL/GenBank/DDBJ databases">
        <title>Reclassification of Actinobacillus muris as Muribacter muris.</title>
        <authorList>
            <person name="Christensen H."/>
            <person name="Nicklas W."/>
            <person name="Bisgaard M."/>
        </authorList>
    </citation>
    <scope>NUCLEOTIDE SEQUENCE [LARGE SCALE GENOMIC DNA]</scope>
    <source>
        <strain evidence="2 3">Ackerman80-443D</strain>
    </source>
</reference>
<comment type="caution">
    <text evidence="2">The sequence shown here is derived from an EMBL/GenBank/DDBJ whole genome shotgun (WGS) entry which is preliminary data.</text>
</comment>
<evidence type="ECO:0000313" key="2">
    <source>
        <dbReference type="EMBL" id="KMK51708.1"/>
    </source>
</evidence>
<proteinExistence type="predicted"/>
<dbReference type="RefSeq" id="WP_047976697.1">
    <property type="nucleotide sequence ID" value="NZ_JWIZ01000024.1"/>
</dbReference>
<name>A0A0J5P5N1_9PAST</name>
<keyword evidence="1" id="KW-0732">Signal</keyword>
<evidence type="ECO:0000256" key="1">
    <source>
        <dbReference type="SAM" id="SignalP"/>
    </source>
</evidence>
<feature type="chain" id="PRO_5005262897" evidence="1">
    <location>
        <begin position="21"/>
        <end position="82"/>
    </location>
</feature>
<organism evidence="2 3">
    <name type="scientific">Muribacter muris</name>
    <dbReference type="NCBI Taxonomy" id="67855"/>
    <lineage>
        <taxon>Bacteria</taxon>
        <taxon>Pseudomonadati</taxon>
        <taxon>Pseudomonadota</taxon>
        <taxon>Gammaproteobacteria</taxon>
        <taxon>Pasteurellales</taxon>
        <taxon>Pasteurellaceae</taxon>
        <taxon>Muribacter</taxon>
    </lineage>
</organism>
<protein>
    <submittedName>
        <fullName evidence="2">Uncharacterized protein</fullName>
    </submittedName>
</protein>
<sequence>MLKKLLIATIGLSLPLIASADDWVKADNTGAEAKGLRYVICYYKTSSLSNFPDYSFSITIEGSQLSCPYSIEYNPTTGKWRR</sequence>
<feature type="signal peptide" evidence="1">
    <location>
        <begin position="1"/>
        <end position="20"/>
    </location>
</feature>
<dbReference type="PATRIC" id="fig|67855.3.peg.867"/>